<dbReference type="PROSITE" id="PS50076">
    <property type="entry name" value="DNAJ_2"/>
    <property type="match status" value="1"/>
</dbReference>
<dbReference type="Pfam" id="PF23551">
    <property type="entry name" value="Zn_ribbon_20"/>
    <property type="match status" value="1"/>
</dbReference>
<evidence type="ECO:0000313" key="4">
    <source>
        <dbReference type="EMBL" id="PKI76993.1"/>
    </source>
</evidence>
<feature type="compositionally biased region" description="Basic and acidic residues" evidence="1">
    <location>
        <begin position="315"/>
        <end position="329"/>
    </location>
</feature>
<feature type="region of interest" description="Disordered" evidence="1">
    <location>
        <begin position="315"/>
        <end position="346"/>
    </location>
</feature>
<name>A0A218WTW3_PUNGR</name>
<organism evidence="3 5">
    <name type="scientific">Punica granatum</name>
    <name type="common">Pomegranate</name>
    <dbReference type="NCBI Taxonomy" id="22663"/>
    <lineage>
        <taxon>Eukaryota</taxon>
        <taxon>Viridiplantae</taxon>
        <taxon>Streptophyta</taxon>
        <taxon>Embryophyta</taxon>
        <taxon>Tracheophyta</taxon>
        <taxon>Spermatophyta</taxon>
        <taxon>Magnoliopsida</taxon>
        <taxon>eudicotyledons</taxon>
        <taxon>Gunneridae</taxon>
        <taxon>Pentapetalae</taxon>
        <taxon>rosids</taxon>
        <taxon>malvids</taxon>
        <taxon>Myrtales</taxon>
        <taxon>Lythraceae</taxon>
        <taxon>Punica</taxon>
    </lineage>
</organism>
<dbReference type="Pfam" id="PF00226">
    <property type="entry name" value="DnaJ"/>
    <property type="match status" value="1"/>
</dbReference>
<dbReference type="PANTHER" id="PTHR44137">
    <property type="entry name" value="BNAC03G44070D PROTEIN"/>
    <property type="match status" value="1"/>
</dbReference>
<dbReference type="SUPFAM" id="SSF46565">
    <property type="entry name" value="Chaperone J-domain"/>
    <property type="match status" value="1"/>
</dbReference>
<evidence type="ECO:0000259" key="2">
    <source>
        <dbReference type="PROSITE" id="PS50076"/>
    </source>
</evidence>
<feature type="region of interest" description="Disordered" evidence="1">
    <location>
        <begin position="742"/>
        <end position="765"/>
    </location>
</feature>
<comment type="caution">
    <text evidence="3">The sequence shown here is derived from an EMBL/GenBank/DDBJ whole genome shotgun (WGS) entry which is preliminary data.</text>
</comment>
<dbReference type="InterPro" id="IPR001623">
    <property type="entry name" value="DnaJ_domain"/>
</dbReference>
<dbReference type="PANTHER" id="PTHR44137:SF58">
    <property type="entry name" value="J DOMAIN-CONTAINING PROTEIN"/>
    <property type="match status" value="1"/>
</dbReference>
<dbReference type="InterPro" id="IPR056988">
    <property type="entry name" value="Zn_ribbon_pln"/>
</dbReference>
<evidence type="ECO:0000313" key="6">
    <source>
        <dbReference type="Proteomes" id="UP000233551"/>
    </source>
</evidence>
<dbReference type="SMART" id="SM00271">
    <property type="entry name" value="DnaJ"/>
    <property type="match status" value="1"/>
</dbReference>
<evidence type="ECO:0000313" key="5">
    <source>
        <dbReference type="Proteomes" id="UP000197138"/>
    </source>
</evidence>
<evidence type="ECO:0000313" key="3">
    <source>
        <dbReference type="EMBL" id="OWM76215.1"/>
    </source>
</evidence>
<dbReference type="Gene3D" id="1.10.287.110">
    <property type="entry name" value="DnaJ domain"/>
    <property type="match status" value="1"/>
</dbReference>
<feature type="compositionally biased region" description="Basic and acidic residues" evidence="1">
    <location>
        <begin position="444"/>
        <end position="456"/>
    </location>
</feature>
<keyword evidence="6" id="KW-1185">Reference proteome</keyword>
<dbReference type="InterPro" id="IPR036869">
    <property type="entry name" value="J_dom_sf"/>
</dbReference>
<dbReference type="CDD" id="cd06257">
    <property type="entry name" value="DnaJ"/>
    <property type="match status" value="1"/>
</dbReference>
<feature type="region of interest" description="Disordered" evidence="1">
    <location>
        <begin position="444"/>
        <end position="467"/>
    </location>
</feature>
<feature type="domain" description="J" evidence="2">
    <location>
        <begin position="66"/>
        <end position="130"/>
    </location>
</feature>
<accession>A0A218WTW3</accession>
<dbReference type="Pfam" id="PF11926">
    <property type="entry name" value="DUF3444"/>
    <property type="match status" value="1"/>
</dbReference>
<feature type="compositionally biased region" description="Polar residues" evidence="1">
    <location>
        <begin position="239"/>
        <end position="282"/>
    </location>
</feature>
<reference evidence="4 6" key="3">
    <citation type="submission" date="2017-11" db="EMBL/GenBank/DDBJ databases">
        <title>De-novo sequencing of pomegranate (Punica granatum L.) genome.</title>
        <authorList>
            <person name="Akparov Z."/>
            <person name="Amiraslanov A."/>
            <person name="Hajiyeva S."/>
            <person name="Abbasov M."/>
            <person name="Kaur K."/>
            <person name="Hamwieh A."/>
            <person name="Solovyev V."/>
            <person name="Salamov A."/>
            <person name="Braich B."/>
            <person name="Kosarev P."/>
            <person name="Mahmoud A."/>
            <person name="Hajiyev E."/>
            <person name="Babayeva S."/>
            <person name="Izzatullayeva V."/>
            <person name="Mammadov A."/>
            <person name="Mammadov A."/>
            <person name="Sharifova S."/>
            <person name="Ojaghi J."/>
            <person name="Eynullazada K."/>
            <person name="Bayramov B."/>
            <person name="Abdulazimova A."/>
            <person name="Shahmuradov I."/>
        </authorList>
    </citation>
    <scope>NUCLEOTIDE SEQUENCE [LARGE SCALE GENOMIC DNA]</scope>
    <source>
        <strain evidence="4">AG2017</strain>
        <strain evidence="6">cv. AG2017</strain>
        <tissue evidence="4">Leaf</tissue>
    </source>
</reference>
<dbReference type="STRING" id="22663.A0A218WTW3"/>
<dbReference type="GeneID" id="116211207"/>
<dbReference type="EMBL" id="MTKT01003224">
    <property type="protein sequence ID" value="OWM76215.1"/>
    <property type="molecule type" value="Genomic_DNA"/>
</dbReference>
<dbReference type="PRINTS" id="PR00625">
    <property type="entry name" value="JDOMAIN"/>
</dbReference>
<gene>
    <name evidence="3" type="ORF">CDL15_Pgr009861</name>
    <name evidence="4" type="ORF">CRG98_002496</name>
</gene>
<reference evidence="3" key="2">
    <citation type="submission" date="2017-06" db="EMBL/GenBank/DDBJ databases">
        <title>The pomegranate genome and the genomics of punicalagin biosynthesis.</title>
        <authorList>
            <person name="Xu C."/>
        </authorList>
    </citation>
    <scope>NUCLEOTIDE SEQUENCE [LARGE SCALE GENOMIC DNA]</scope>
    <source>
        <tissue evidence="3">Fresh leaf</tissue>
    </source>
</reference>
<feature type="region of interest" description="Disordered" evidence="1">
    <location>
        <begin position="239"/>
        <end position="290"/>
    </location>
</feature>
<dbReference type="OrthoDB" id="66964at2759"/>
<protein>
    <recommendedName>
        <fullName evidence="2">J domain-containing protein</fullName>
    </recommendedName>
</protein>
<dbReference type="InterPro" id="IPR024593">
    <property type="entry name" value="DUF3444"/>
</dbReference>
<proteinExistence type="predicted"/>
<dbReference type="AlphaFoldDB" id="A0A218WTW3"/>
<sequence>MECNKDEATRAKEIAEKKFTAKDMAGAKKFALKAQSLYPELEGINQLLATLNVYVSAENKVHGESDWYGILGVSPMADEETIRKQFRKLALVLHPDKNKSIGADGAFKLISEALSMLSDKVKRAAYDQKRRARIFQRVSTATARSTGPPPGANGFSSFTKRTNPPPSTKVHKAASERAGHSQSSQKQQPGTFWTVCHRCKTQFEYLRAYVNHNLLCPNCRVPFYAVERSPPTLNGNVSSKPWNFSLHQKGGKNQASSKGAVNKGGNNMASSGGHDSSTQQTFHWAPFKGAGNGASTAAQAATVVQQAYEQAKRVREEAQAASKREETLRRKQAHKKGSGPAGTALTASSYTAAKRSTGDNDVNNHAATITDQTGVQSGFGGAGVIQSFASKQGNLEMSRFGGTVKLNMFREVPQNELQRILVEKARTKIRQKLDEWGGAVKVNREDRKEDHSKVEEEPLAEVNSEKAGTKARASKVVSGINVPDSDFHDFDLDRTEKSFGENEIWAAYDGNDGMPRYYALIQNVISLHPFKLQISWLNSKSNTEFGSLSWVGLGFMKTCGEFRVGKYETNSSLNSFSHKVRWMKGARGVICIYPRKGDVWALYRNWSPDWNETTTGDIIHKYDMVEVLEDYDEERGGVTVVPLVKVAGFKTVFCRHLDPKEIRRIPREEMFRFSHHVPSRLLTGKEARGAPRGCWELDPAATPLELIHATTVTVQETENRETFVNEGTSDIEYDVRAVKRRKKNGEESGAPEIIDVEDYLQTNSK</sequence>
<dbReference type="EMBL" id="PGOL01000105">
    <property type="protein sequence ID" value="PKI76993.1"/>
    <property type="molecule type" value="Genomic_DNA"/>
</dbReference>
<reference evidence="5" key="1">
    <citation type="journal article" date="2017" name="Plant J.">
        <title>The pomegranate (Punica granatum L.) genome and the genomics of punicalagin biosynthesis.</title>
        <authorList>
            <person name="Qin G."/>
            <person name="Xu C."/>
            <person name="Ming R."/>
            <person name="Tang H."/>
            <person name="Guyot R."/>
            <person name="Kramer E.M."/>
            <person name="Hu Y."/>
            <person name="Yi X."/>
            <person name="Qi Y."/>
            <person name="Xu X."/>
            <person name="Gao Z."/>
            <person name="Pan H."/>
            <person name="Jian J."/>
            <person name="Tian Y."/>
            <person name="Yue Z."/>
            <person name="Xu Y."/>
        </authorList>
    </citation>
    <scope>NUCLEOTIDE SEQUENCE [LARGE SCALE GENOMIC DNA]</scope>
    <source>
        <strain evidence="5">cv. Dabenzi</strain>
    </source>
</reference>
<dbReference type="Proteomes" id="UP000233551">
    <property type="component" value="Unassembled WGS sequence"/>
</dbReference>
<feature type="region of interest" description="Disordered" evidence="1">
    <location>
        <begin position="137"/>
        <end position="190"/>
    </location>
</feature>
<dbReference type="Proteomes" id="UP000197138">
    <property type="component" value="Unassembled WGS sequence"/>
</dbReference>
<evidence type="ECO:0000256" key="1">
    <source>
        <dbReference type="SAM" id="MobiDB-lite"/>
    </source>
</evidence>
<feature type="compositionally biased region" description="Polar residues" evidence="1">
    <location>
        <begin position="180"/>
        <end position="190"/>
    </location>
</feature>